<name>A0A0G1JI26_9BACT</name>
<accession>A0A0G1JI26</accession>
<evidence type="ECO:0000313" key="2">
    <source>
        <dbReference type="Proteomes" id="UP000034051"/>
    </source>
</evidence>
<evidence type="ECO:0000313" key="1">
    <source>
        <dbReference type="EMBL" id="KKT43622.1"/>
    </source>
</evidence>
<dbReference type="Proteomes" id="UP000034051">
    <property type="component" value="Unassembled WGS sequence"/>
</dbReference>
<gene>
    <name evidence="1" type="ORF">UW32_C0001G0214</name>
</gene>
<dbReference type="EMBL" id="LCHW01000001">
    <property type="protein sequence ID" value="KKT43622.1"/>
    <property type="molecule type" value="Genomic_DNA"/>
</dbReference>
<organism evidence="1 2">
    <name type="scientific">Candidatus Wolfebacteria bacterium GW2011_GWE2_44_13</name>
    <dbReference type="NCBI Taxonomy" id="1619017"/>
    <lineage>
        <taxon>Bacteria</taxon>
        <taxon>Candidatus Wolfeibacteriota</taxon>
    </lineage>
</organism>
<dbReference type="AlphaFoldDB" id="A0A0G1JI26"/>
<reference evidence="1 2" key="1">
    <citation type="journal article" date="2015" name="Nature">
        <title>rRNA introns, odd ribosomes, and small enigmatic genomes across a large radiation of phyla.</title>
        <authorList>
            <person name="Brown C.T."/>
            <person name="Hug L.A."/>
            <person name="Thomas B.C."/>
            <person name="Sharon I."/>
            <person name="Castelle C.J."/>
            <person name="Singh A."/>
            <person name="Wilkins M.J."/>
            <person name="Williams K.H."/>
            <person name="Banfield J.F."/>
        </authorList>
    </citation>
    <scope>NUCLEOTIDE SEQUENCE [LARGE SCALE GENOMIC DNA]</scope>
</reference>
<protein>
    <submittedName>
        <fullName evidence="1">Uncharacterized protein</fullName>
    </submittedName>
</protein>
<sequence length="198" mass="22741">MFQVVVAMMAVGTECASFQEAFKRFYAEVKRMVVEGTSRQVLETACFIRYVFTSEGEELNTQLYFYACCDLAHEIGLLRDDGELEELVIAPSVERIQAVFYRNTVIEISRVMRVADKVKEVTLDRSGVPMTKAPRLTFKPLRNGKFRCNQTNALVGHGQIKAYRLLEEKKLLRKFNEKHNRPIAPPTTRQCSAGLRRR</sequence>
<comment type="caution">
    <text evidence="1">The sequence shown here is derived from an EMBL/GenBank/DDBJ whole genome shotgun (WGS) entry which is preliminary data.</text>
</comment>
<proteinExistence type="predicted"/>